<dbReference type="PANTHER" id="PTHR43584">
    <property type="entry name" value="NUCLEOTIDYL TRANSFERASE"/>
    <property type="match status" value="1"/>
</dbReference>
<keyword evidence="1" id="KW-0808">Transferase</keyword>
<keyword evidence="2" id="KW-0012">Acyltransferase</keyword>
<evidence type="ECO:0000256" key="1">
    <source>
        <dbReference type="ARBA" id="ARBA00022679"/>
    </source>
</evidence>
<evidence type="ECO:0000313" key="4">
    <source>
        <dbReference type="Proteomes" id="UP000650081"/>
    </source>
</evidence>
<sequence length="408" mass="44099">MARLILFDADVRQHLLPLTYSRPVGDLRIGLLTIREKWERHLGLSGSFLTQDYLEALFPLEYDDHNLLINGNILPTAGIVALVLDLLPGEAYLKNGELVAACLDRAAVEALAQDQDFGEVQAFDLGNQPLLTIREPADIFAQNALAIREDYVLLTAGQSSAPLSPSNVLIGPAENLFLEEGVKLEACFLNVEDGPIYISRGAIVLEGSMLRGPLGIGEETLVKMGAKIYGGTTLGPHCRAGGEINNVVMQGNSNKGHDGFLGNAVIGEWCNLGADTNASNLRNDYGNVKVWSYTAKGMIDTGRQFHGLVMGDHAKAGINTMFNTGTVVGFSANVFGAGFPPAFIPSFSWGGAEGFETYRPDKAMETAERVMARREKAFTEVHRALFAAVFAESAEFRGKEYRGKGGKE</sequence>
<dbReference type="Proteomes" id="UP000650081">
    <property type="component" value="Unassembled WGS sequence"/>
</dbReference>
<dbReference type="Gene3D" id="2.160.10.10">
    <property type="entry name" value="Hexapeptide repeat proteins"/>
    <property type="match status" value="1"/>
</dbReference>
<dbReference type="RefSeq" id="WP_187468012.1">
    <property type="nucleotide sequence ID" value="NZ_JACSIT010000143.1"/>
</dbReference>
<organism evidence="3 4">
    <name type="scientific">Neolewinella lacunae</name>
    <dbReference type="NCBI Taxonomy" id="1517758"/>
    <lineage>
        <taxon>Bacteria</taxon>
        <taxon>Pseudomonadati</taxon>
        <taxon>Bacteroidota</taxon>
        <taxon>Saprospiria</taxon>
        <taxon>Saprospirales</taxon>
        <taxon>Lewinellaceae</taxon>
        <taxon>Neolewinella</taxon>
    </lineage>
</organism>
<keyword evidence="4" id="KW-1185">Reference proteome</keyword>
<comment type="caution">
    <text evidence="3">The sequence shown here is derived from an EMBL/GenBank/DDBJ whole genome shotgun (WGS) entry which is preliminary data.</text>
</comment>
<gene>
    <name evidence="3" type="ORF">H9S92_17585</name>
</gene>
<dbReference type="EMBL" id="JACSIT010000143">
    <property type="protein sequence ID" value="MBC6995985.1"/>
    <property type="molecule type" value="Genomic_DNA"/>
</dbReference>
<dbReference type="InterPro" id="IPR050065">
    <property type="entry name" value="GlmU-like"/>
</dbReference>
<evidence type="ECO:0000313" key="3">
    <source>
        <dbReference type="EMBL" id="MBC6995985.1"/>
    </source>
</evidence>
<dbReference type="GO" id="GO:0016779">
    <property type="term" value="F:nucleotidyltransferase activity"/>
    <property type="evidence" value="ECO:0007669"/>
    <property type="project" value="UniProtKB-ARBA"/>
</dbReference>
<dbReference type="SUPFAM" id="SSF51161">
    <property type="entry name" value="Trimeric LpxA-like enzymes"/>
    <property type="match status" value="1"/>
</dbReference>
<dbReference type="NCBIfam" id="TIGR03991">
    <property type="entry name" value="alt_bact_glmU"/>
    <property type="match status" value="1"/>
</dbReference>
<proteinExistence type="predicted"/>
<name>A0A923PL00_9BACT</name>
<dbReference type="Pfam" id="PF13562">
    <property type="entry name" value="NTP_transf_4"/>
    <property type="match status" value="1"/>
</dbReference>
<dbReference type="InterPro" id="IPR011004">
    <property type="entry name" value="Trimer_LpxA-like_sf"/>
</dbReference>
<accession>A0A923PL00</accession>
<protein>
    <submittedName>
        <fullName evidence="3">GlmU family protein</fullName>
    </submittedName>
</protein>
<dbReference type="GO" id="GO:0016746">
    <property type="term" value="F:acyltransferase activity"/>
    <property type="evidence" value="ECO:0007669"/>
    <property type="project" value="UniProtKB-KW"/>
</dbReference>
<dbReference type="InterPro" id="IPR023917">
    <property type="entry name" value="Bifunctiontional_GlmU_bac-type"/>
</dbReference>
<dbReference type="AlphaFoldDB" id="A0A923PL00"/>
<reference evidence="3" key="1">
    <citation type="submission" date="2020-08" db="EMBL/GenBank/DDBJ databases">
        <title>Lewinella bacteria from marine environments.</title>
        <authorList>
            <person name="Zhong Y."/>
        </authorList>
    </citation>
    <scope>NUCLEOTIDE SEQUENCE</scope>
    <source>
        <strain evidence="3">KCTC 42187</strain>
    </source>
</reference>
<evidence type="ECO:0000256" key="2">
    <source>
        <dbReference type="ARBA" id="ARBA00023315"/>
    </source>
</evidence>